<name>A0A4C1ZDU8_EUMVA</name>
<evidence type="ECO:0000313" key="2">
    <source>
        <dbReference type="Proteomes" id="UP000299102"/>
    </source>
</evidence>
<comment type="caution">
    <text evidence="1">The sequence shown here is derived from an EMBL/GenBank/DDBJ whole genome shotgun (WGS) entry which is preliminary data.</text>
</comment>
<proteinExistence type="predicted"/>
<keyword evidence="2" id="KW-1185">Reference proteome</keyword>
<accession>A0A4C1ZDU8</accession>
<gene>
    <name evidence="1" type="ORF">EVAR_62795_1</name>
</gene>
<evidence type="ECO:0000313" key="1">
    <source>
        <dbReference type="EMBL" id="GBP86951.1"/>
    </source>
</evidence>
<dbReference type="Proteomes" id="UP000299102">
    <property type="component" value="Unassembled WGS sequence"/>
</dbReference>
<dbReference type="EMBL" id="BGZK01001826">
    <property type="protein sequence ID" value="GBP86951.1"/>
    <property type="molecule type" value="Genomic_DNA"/>
</dbReference>
<sequence>MEKYKRIDVLMSNDFAFNPLIPDVGVLIVYLTPPRGDFNKGCSTSAAPPAPAPNDFTIFHDTLRERDDR</sequence>
<reference evidence="1 2" key="1">
    <citation type="journal article" date="2019" name="Commun. Biol.">
        <title>The bagworm genome reveals a unique fibroin gene that provides high tensile strength.</title>
        <authorList>
            <person name="Kono N."/>
            <person name="Nakamura H."/>
            <person name="Ohtoshi R."/>
            <person name="Tomita M."/>
            <person name="Numata K."/>
            <person name="Arakawa K."/>
        </authorList>
    </citation>
    <scope>NUCLEOTIDE SEQUENCE [LARGE SCALE GENOMIC DNA]</scope>
</reference>
<organism evidence="1 2">
    <name type="scientific">Eumeta variegata</name>
    <name type="common">Bagworm moth</name>
    <name type="synonym">Eumeta japonica</name>
    <dbReference type="NCBI Taxonomy" id="151549"/>
    <lineage>
        <taxon>Eukaryota</taxon>
        <taxon>Metazoa</taxon>
        <taxon>Ecdysozoa</taxon>
        <taxon>Arthropoda</taxon>
        <taxon>Hexapoda</taxon>
        <taxon>Insecta</taxon>
        <taxon>Pterygota</taxon>
        <taxon>Neoptera</taxon>
        <taxon>Endopterygota</taxon>
        <taxon>Lepidoptera</taxon>
        <taxon>Glossata</taxon>
        <taxon>Ditrysia</taxon>
        <taxon>Tineoidea</taxon>
        <taxon>Psychidae</taxon>
        <taxon>Oiketicinae</taxon>
        <taxon>Eumeta</taxon>
    </lineage>
</organism>
<dbReference type="AlphaFoldDB" id="A0A4C1ZDU8"/>
<protein>
    <submittedName>
        <fullName evidence="1">Uncharacterized protein</fullName>
    </submittedName>
</protein>